<keyword evidence="3" id="KW-1185">Reference proteome</keyword>
<dbReference type="Proteomes" id="UP000591131">
    <property type="component" value="Unassembled WGS sequence"/>
</dbReference>
<comment type="caution">
    <text evidence="2">The sequence shown here is derived from an EMBL/GenBank/DDBJ whole genome shotgun (WGS) entry which is preliminary data.</text>
</comment>
<keyword evidence="1" id="KW-0732">Signal</keyword>
<dbReference type="EMBL" id="JAAPAO010000310">
    <property type="protein sequence ID" value="KAF4663641.1"/>
    <property type="molecule type" value="Genomic_DNA"/>
</dbReference>
<reference evidence="2 3" key="1">
    <citation type="submission" date="2020-04" db="EMBL/GenBank/DDBJ databases">
        <title>Perkinsus chesapeaki whole genome sequence.</title>
        <authorList>
            <person name="Bogema D.R."/>
        </authorList>
    </citation>
    <scope>NUCLEOTIDE SEQUENCE [LARGE SCALE GENOMIC DNA]</scope>
    <source>
        <strain evidence="2">ATCC PRA-425</strain>
    </source>
</reference>
<evidence type="ECO:0000313" key="2">
    <source>
        <dbReference type="EMBL" id="KAF4663641.1"/>
    </source>
</evidence>
<feature type="chain" id="PRO_5029657596" evidence="1">
    <location>
        <begin position="21"/>
        <end position="190"/>
    </location>
</feature>
<evidence type="ECO:0000256" key="1">
    <source>
        <dbReference type="SAM" id="SignalP"/>
    </source>
</evidence>
<evidence type="ECO:0000313" key="3">
    <source>
        <dbReference type="Proteomes" id="UP000591131"/>
    </source>
</evidence>
<accession>A0A7J6LXU8</accession>
<protein>
    <submittedName>
        <fullName evidence="2">Uncharacterized protein</fullName>
    </submittedName>
</protein>
<name>A0A7J6LXU8_PERCH</name>
<organism evidence="2 3">
    <name type="scientific">Perkinsus chesapeaki</name>
    <name type="common">Clam parasite</name>
    <name type="synonym">Perkinsus andrewsi</name>
    <dbReference type="NCBI Taxonomy" id="330153"/>
    <lineage>
        <taxon>Eukaryota</taxon>
        <taxon>Sar</taxon>
        <taxon>Alveolata</taxon>
        <taxon>Perkinsozoa</taxon>
        <taxon>Perkinsea</taxon>
        <taxon>Perkinsida</taxon>
        <taxon>Perkinsidae</taxon>
        <taxon>Perkinsus</taxon>
    </lineage>
</organism>
<dbReference type="AlphaFoldDB" id="A0A7J6LXU8"/>
<proteinExistence type="predicted"/>
<feature type="signal peptide" evidence="1">
    <location>
        <begin position="1"/>
        <end position="20"/>
    </location>
</feature>
<gene>
    <name evidence="2" type="ORF">FOL47_005643</name>
</gene>
<sequence>MNSSAILMLLMGFILTSGYAYEKYGYPQQLEDTRPYDGTYSYSEVHPHLDLVIAVNSADETMLIKFECDGGKYHHTFHFEEHNPAQLETSLDLDLESEEYKYMLLKFTRFCPDFPDLPLNKDEPEAILSLPLDSDEYKDMLEKFPKICPAYARTPLGPGDLGQFVAESDAGTLDTEISGQDFILHKQNET</sequence>